<proteinExistence type="predicted"/>
<dbReference type="PROSITE" id="PS50110">
    <property type="entry name" value="RESPONSE_REGULATORY"/>
    <property type="match status" value="1"/>
</dbReference>
<evidence type="ECO:0000259" key="3">
    <source>
        <dbReference type="PROSITE" id="PS50110"/>
    </source>
</evidence>
<comment type="caution">
    <text evidence="4">The sequence shown here is derived from an EMBL/GenBank/DDBJ whole genome shotgun (WGS) entry which is preliminary data.</text>
</comment>
<feature type="domain" description="Response regulatory" evidence="3">
    <location>
        <begin position="3"/>
        <end position="117"/>
    </location>
</feature>
<accession>A0A8J3ZPX7</accession>
<reference evidence="4" key="1">
    <citation type="submission" date="2021-01" db="EMBL/GenBank/DDBJ databases">
        <title>Whole genome shotgun sequence of Virgisporangium ochraceum NBRC 16418.</title>
        <authorList>
            <person name="Komaki H."/>
            <person name="Tamura T."/>
        </authorList>
    </citation>
    <scope>NUCLEOTIDE SEQUENCE</scope>
    <source>
        <strain evidence="4">NBRC 16418</strain>
    </source>
</reference>
<dbReference type="InterPro" id="IPR050595">
    <property type="entry name" value="Bact_response_regulator"/>
</dbReference>
<evidence type="ECO:0000256" key="1">
    <source>
        <dbReference type="ARBA" id="ARBA00022553"/>
    </source>
</evidence>
<name>A0A8J3ZPX7_9ACTN</name>
<dbReference type="InterPro" id="IPR001789">
    <property type="entry name" value="Sig_transdc_resp-reg_receiver"/>
</dbReference>
<dbReference type="GO" id="GO:0000160">
    <property type="term" value="P:phosphorelay signal transduction system"/>
    <property type="evidence" value="ECO:0007669"/>
    <property type="project" value="InterPro"/>
</dbReference>
<evidence type="ECO:0000313" key="5">
    <source>
        <dbReference type="Proteomes" id="UP000635606"/>
    </source>
</evidence>
<dbReference type="SUPFAM" id="SSF52172">
    <property type="entry name" value="CheY-like"/>
    <property type="match status" value="1"/>
</dbReference>
<organism evidence="4 5">
    <name type="scientific">Virgisporangium ochraceum</name>
    <dbReference type="NCBI Taxonomy" id="65505"/>
    <lineage>
        <taxon>Bacteria</taxon>
        <taxon>Bacillati</taxon>
        <taxon>Actinomycetota</taxon>
        <taxon>Actinomycetes</taxon>
        <taxon>Micromonosporales</taxon>
        <taxon>Micromonosporaceae</taxon>
        <taxon>Virgisporangium</taxon>
    </lineage>
</organism>
<evidence type="ECO:0000256" key="2">
    <source>
        <dbReference type="PROSITE-ProRule" id="PRU00169"/>
    </source>
</evidence>
<protein>
    <recommendedName>
        <fullName evidence="3">Response regulatory domain-containing protein</fullName>
    </recommendedName>
</protein>
<feature type="modified residue" description="4-aspartylphosphate" evidence="2">
    <location>
        <position position="53"/>
    </location>
</feature>
<dbReference type="EMBL" id="BOPH01000022">
    <property type="protein sequence ID" value="GIJ66907.1"/>
    <property type="molecule type" value="Genomic_DNA"/>
</dbReference>
<dbReference type="SMART" id="SM00448">
    <property type="entry name" value="REC"/>
    <property type="match status" value="1"/>
</dbReference>
<dbReference type="AlphaFoldDB" id="A0A8J3ZPX7"/>
<gene>
    <name evidence="4" type="ORF">Voc01_018240</name>
</gene>
<evidence type="ECO:0000313" key="4">
    <source>
        <dbReference type="EMBL" id="GIJ66907.1"/>
    </source>
</evidence>
<dbReference type="CDD" id="cd17574">
    <property type="entry name" value="REC_OmpR"/>
    <property type="match status" value="1"/>
</dbReference>
<sequence>MATLLVVDDEQDIRDLVVQRMVRDGHEVFSADSGPSALDVIRECGLPDAAILDVDMPGMDGFDVLRELRRMRPDLPVLLLTVLWGSKLQNRVREAEVVCLGKPFTAAQLATGVQTLLEGDP</sequence>
<dbReference type="InterPro" id="IPR011006">
    <property type="entry name" value="CheY-like_superfamily"/>
</dbReference>
<keyword evidence="5" id="KW-1185">Reference proteome</keyword>
<dbReference type="Pfam" id="PF00072">
    <property type="entry name" value="Response_reg"/>
    <property type="match status" value="1"/>
</dbReference>
<dbReference type="RefSeq" id="WP_203926878.1">
    <property type="nucleotide sequence ID" value="NZ_BOPH01000022.1"/>
</dbReference>
<dbReference type="Proteomes" id="UP000635606">
    <property type="component" value="Unassembled WGS sequence"/>
</dbReference>
<keyword evidence="1 2" id="KW-0597">Phosphoprotein</keyword>
<dbReference type="PANTHER" id="PTHR44591">
    <property type="entry name" value="STRESS RESPONSE REGULATOR PROTEIN 1"/>
    <property type="match status" value="1"/>
</dbReference>
<dbReference type="Gene3D" id="3.40.50.2300">
    <property type="match status" value="1"/>
</dbReference>
<dbReference type="PANTHER" id="PTHR44591:SF3">
    <property type="entry name" value="RESPONSE REGULATORY DOMAIN-CONTAINING PROTEIN"/>
    <property type="match status" value="1"/>
</dbReference>